<feature type="compositionally biased region" description="Pro residues" evidence="1">
    <location>
        <begin position="69"/>
        <end position="86"/>
    </location>
</feature>
<protein>
    <recommendedName>
        <fullName evidence="4">Protein SSUH2 homolog</fullName>
    </recommendedName>
</protein>
<gene>
    <name evidence="2" type="ORF">MCOR_28524</name>
</gene>
<proteinExistence type="predicted"/>
<reference evidence="2 3" key="1">
    <citation type="submission" date="2020-06" db="EMBL/GenBank/DDBJ databases">
        <authorList>
            <person name="Li R."/>
            <person name="Bekaert M."/>
        </authorList>
    </citation>
    <scope>NUCLEOTIDE SEQUENCE [LARGE SCALE GENOMIC DNA]</scope>
    <source>
        <strain evidence="3">wild</strain>
    </source>
</reference>
<accession>A0A6J8CB83</accession>
<organism evidence="2 3">
    <name type="scientific">Mytilus coruscus</name>
    <name type="common">Sea mussel</name>
    <dbReference type="NCBI Taxonomy" id="42192"/>
    <lineage>
        <taxon>Eukaryota</taxon>
        <taxon>Metazoa</taxon>
        <taxon>Spiralia</taxon>
        <taxon>Lophotrochozoa</taxon>
        <taxon>Mollusca</taxon>
        <taxon>Bivalvia</taxon>
        <taxon>Autobranchia</taxon>
        <taxon>Pteriomorphia</taxon>
        <taxon>Mytilida</taxon>
        <taxon>Mytiloidea</taxon>
        <taxon>Mytilidae</taxon>
        <taxon>Mytilinae</taxon>
        <taxon>Mytilus</taxon>
    </lineage>
</organism>
<evidence type="ECO:0000256" key="1">
    <source>
        <dbReference type="SAM" id="MobiDB-lite"/>
    </source>
</evidence>
<sequence length="400" mass="44448">MAAPGGYGGPPPQQWNAGMGPPPADFRQGQGPPRHPLAQGPPQRGPPPMQGMPQFQGYGQVGGFGQMAPMPPPPPPPPPQGKPPPMEFTDLANLDEAACKQAMIEFVNQNCCYGKKPANEMNLSKAIGLTALHYTLETFCEGRDTGYVNEPYRGGPVDGPQNGPPPPPWAIPCQPNGMFETHKKEMEVPHTATVRPCHDCDARGYHRCWRCGGWGQIHCDSCGGDGRVMRTDHEGNQRMEGCHRCGGDGRCHCHTCGGDGRITCDTCDGYRQMKCYIKLTVTYTNHNVDHIIERTDMPDELVRCAKGETIFEQVMTQVFPITSYPVVEINDNSVRLVNSHRTAFPNERQLQQRQRLRAVPVTEANYTWEDFSSRFWVYGLERKVHAPDYPQQCCWGCSIL</sequence>
<evidence type="ECO:0000313" key="2">
    <source>
        <dbReference type="EMBL" id="CAC5393683.1"/>
    </source>
</evidence>
<dbReference type="PANTHER" id="PTHR48465:SF1">
    <property type="entry name" value="PROTEIN SSUH2 HOMOLOG"/>
    <property type="match status" value="1"/>
</dbReference>
<dbReference type="EMBL" id="CACVKT020005206">
    <property type="protein sequence ID" value="CAC5393683.1"/>
    <property type="molecule type" value="Genomic_DNA"/>
</dbReference>
<feature type="region of interest" description="Disordered" evidence="1">
    <location>
        <begin position="1"/>
        <end position="89"/>
    </location>
</feature>
<dbReference type="AlphaFoldDB" id="A0A6J8CB83"/>
<name>A0A6J8CB83_MYTCO</name>
<dbReference type="Proteomes" id="UP000507470">
    <property type="component" value="Unassembled WGS sequence"/>
</dbReference>
<dbReference type="OrthoDB" id="3355217at2759"/>
<keyword evidence="3" id="KW-1185">Reference proteome</keyword>
<evidence type="ECO:0000313" key="3">
    <source>
        <dbReference type="Proteomes" id="UP000507470"/>
    </source>
</evidence>
<dbReference type="PANTHER" id="PTHR48465">
    <property type="entry name" value="PROTEIN SSUH2 HOMOLOG"/>
    <property type="match status" value="1"/>
</dbReference>
<dbReference type="InterPro" id="IPR052789">
    <property type="entry name" value="SSUH2_homolog"/>
</dbReference>
<evidence type="ECO:0008006" key="4">
    <source>
        <dbReference type="Google" id="ProtNLM"/>
    </source>
</evidence>